<evidence type="ECO:0000256" key="6">
    <source>
        <dbReference type="ARBA" id="ARBA00023136"/>
    </source>
</evidence>
<protein>
    <submittedName>
        <fullName evidence="9">MFS transporter</fullName>
    </submittedName>
</protein>
<dbReference type="PANTHER" id="PTHR23517">
    <property type="entry name" value="RESISTANCE PROTEIN MDTM, PUTATIVE-RELATED-RELATED"/>
    <property type="match status" value="1"/>
</dbReference>
<evidence type="ECO:0000256" key="1">
    <source>
        <dbReference type="ARBA" id="ARBA00004651"/>
    </source>
</evidence>
<dbReference type="GeneID" id="61186270"/>
<dbReference type="InterPro" id="IPR020846">
    <property type="entry name" value="MFS_dom"/>
</dbReference>
<keyword evidence="5 7" id="KW-1133">Transmembrane helix</keyword>
<dbReference type="Proteomes" id="UP000321332">
    <property type="component" value="Chromosome"/>
</dbReference>
<organism evidence="9 10">
    <name type="scientific">Leuconostoc carnosum</name>
    <dbReference type="NCBI Taxonomy" id="1252"/>
    <lineage>
        <taxon>Bacteria</taxon>
        <taxon>Bacillati</taxon>
        <taxon>Bacillota</taxon>
        <taxon>Bacilli</taxon>
        <taxon>Lactobacillales</taxon>
        <taxon>Lactobacillaceae</taxon>
        <taxon>Leuconostoc</taxon>
    </lineage>
</organism>
<evidence type="ECO:0000313" key="9">
    <source>
        <dbReference type="EMBL" id="QEA32788.1"/>
    </source>
</evidence>
<dbReference type="InterPro" id="IPR050171">
    <property type="entry name" value="MFS_Transporters"/>
</dbReference>
<evidence type="ECO:0000256" key="5">
    <source>
        <dbReference type="ARBA" id="ARBA00022989"/>
    </source>
</evidence>
<dbReference type="GO" id="GO:0005886">
    <property type="term" value="C:plasma membrane"/>
    <property type="evidence" value="ECO:0007669"/>
    <property type="project" value="UniProtKB-SubCell"/>
</dbReference>
<keyword evidence="2" id="KW-0813">Transport</keyword>
<feature type="transmembrane region" description="Helical" evidence="7">
    <location>
        <begin position="80"/>
        <end position="100"/>
    </location>
</feature>
<name>A0AAE6IJ00_LEUCA</name>
<dbReference type="GO" id="GO:0022857">
    <property type="term" value="F:transmembrane transporter activity"/>
    <property type="evidence" value="ECO:0007669"/>
    <property type="project" value="InterPro"/>
</dbReference>
<feature type="domain" description="Major facilitator superfamily (MFS) profile" evidence="8">
    <location>
        <begin position="10"/>
        <end position="387"/>
    </location>
</feature>
<dbReference type="PANTHER" id="PTHR23517:SF2">
    <property type="entry name" value="MULTIDRUG RESISTANCE PROTEIN MDTH"/>
    <property type="match status" value="1"/>
</dbReference>
<dbReference type="Pfam" id="PF07690">
    <property type="entry name" value="MFS_1"/>
    <property type="match status" value="2"/>
</dbReference>
<dbReference type="SUPFAM" id="SSF103473">
    <property type="entry name" value="MFS general substrate transporter"/>
    <property type="match status" value="1"/>
</dbReference>
<feature type="transmembrane region" description="Helical" evidence="7">
    <location>
        <begin position="106"/>
        <end position="126"/>
    </location>
</feature>
<dbReference type="AlphaFoldDB" id="A0AAE6IJ00"/>
<feature type="transmembrane region" description="Helical" evidence="7">
    <location>
        <begin position="292"/>
        <end position="318"/>
    </location>
</feature>
<proteinExistence type="predicted"/>
<feature type="transmembrane region" description="Helical" evidence="7">
    <location>
        <begin position="330"/>
        <end position="349"/>
    </location>
</feature>
<dbReference type="RefSeq" id="WP_014974335.1">
    <property type="nucleotide sequence ID" value="NZ_BPKR01000002.1"/>
</dbReference>
<dbReference type="EMBL" id="CP042374">
    <property type="protein sequence ID" value="QEA32788.1"/>
    <property type="molecule type" value="Genomic_DNA"/>
</dbReference>
<evidence type="ECO:0000256" key="7">
    <source>
        <dbReference type="SAM" id="Phobius"/>
    </source>
</evidence>
<dbReference type="InterPro" id="IPR011701">
    <property type="entry name" value="MFS"/>
</dbReference>
<dbReference type="OMA" id="MMTIKMA"/>
<reference evidence="9 10" key="1">
    <citation type="submission" date="2019-06" db="EMBL/GenBank/DDBJ databases">
        <title>Genome analyses of bacteria isolated from kimchi.</title>
        <authorList>
            <person name="Lee S."/>
            <person name="Ahn S."/>
            <person name="Roh S."/>
        </authorList>
    </citation>
    <scope>NUCLEOTIDE SEQUENCE [LARGE SCALE GENOMIC DNA]</scope>
    <source>
        <strain evidence="9 10">CBA3620</strain>
    </source>
</reference>
<evidence type="ECO:0000313" key="10">
    <source>
        <dbReference type="Proteomes" id="UP000321332"/>
    </source>
</evidence>
<gene>
    <name evidence="9" type="ORF">FGL89_00860</name>
</gene>
<comment type="subcellular location">
    <subcellularLocation>
        <location evidence="1">Cell membrane</location>
        <topology evidence="1">Multi-pass membrane protein</topology>
    </subcellularLocation>
</comment>
<evidence type="ECO:0000256" key="2">
    <source>
        <dbReference type="ARBA" id="ARBA00022448"/>
    </source>
</evidence>
<evidence type="ECO:0000256" key="3">
    <source>
        <dbReference type="ARBA" id="ARBA00022475"/>
    </source>
</evidence>
<feature type="transmembrane region" description="Helical" evidence="7">
    <location>
        <begin position="361"/>
        <end position="381"/>
    </location>
</feature>
<keyword evidence="3" id="KW-1003">Cell membrane</keyword>
<evidence type="ECO:0000259" key="8">
    <source>
        <dbReference type="PROSITE" id="PS50850"/>
    </source>
</evidence>
<feature type="transmembrane region" description="Helical" evidence="7">
    <location>
        <begin position="49"/>
        <end position="68"/>
    </location>
</feature>
<keyword evidence="4 7" id="KW-0812">Transmembrane</keyword>
<dbReference type="Gene3D" id="1.20.1250.20">
    <property type="entry name" value="MFS general substrate transporter like domains"/>
    <property type="match status" value="2"/>
</dbReference>
<dbReference type="InterPro" id="IPR036259">
    <property type="entry name" value="MFS_trans_sf"/>
</dbReference>
<dbReference type="PROSITE" id="PS50850">
    <property type="entry name" value="MFS"/>
    <property type="match status" value="1"/>
</dbReference>
<feature type="transmembrane region" description="Helical" evidence="7">
    <location>
        <begin position="237"/>
        <end position="260"/>
    </location>
</feature>
<keyword evidence="6 7" id="KW-0472">Membrane</keyword>
<feature type="transmembrane region" description="Helical" evidence="7">
    <location>
        <begin position="166"/>
        <end position="183"/>
    </location>
</feature>
<evidence type="ECO:0000256" key="4">
    <source>
        <dbReference type="ARBA" id="ARBA00022692"/>
    </source>
</evidence>
<accession>A0AAE6IJ00</accession>
<feature type="transmembrane region" description="Helical" evidence="7">
    <location>
        <begin position="203"/>
        <end position="225"/>
    </location>
</feature>
<sequence>MSEKNPHSKVFILAILSVSIMITTGTAVSSALPEMAKSFPNISVEQIDMIATIQQFSVMVTLLLSGIISKKIGIKKTITIGLILTGVAGVFPFFSHSFVLILISRLIVGCGIGLFNSLAITIIDLFYEDPTRSQMLGFRSATEQIGVSILNIIVGALVLINWHASFLIYLLAFPLLAFFLKVVPEPSIPAGRSDKKQKINFPVIIMAILMTLMVACSTSVIIQIPNIIVTDLSKSSAVASLIISVNTLMGMVTGIFFGRIYGFAKKFVLPLGIIFMAFGALVIVSYHNVLGVTLGAIICGISYPLIGSYIFSLVSVIAPEGSETLANSTILIGANLGSFATPFFLSGLGKLNSLSTKSGPFLSMFWLLIVLTIIVFVYQIFFQRKTSKKWSAKHDYQQ</sequence>
<feature type="transmembrane region" description="Helical" evidence="7">
    <location>
        <begin position="267"/>
        <end position="286"/>
    </location>
</feature>